<keyword evidence="2" id="KW-0732">Signal</keyword>
<evidence type="ECO:0000313" key="3">
    <source>
        <dbReference type="EMBL" id="MFK2932675.1"/>
    </source>
</evidence>
<dbReference type="Pfam" id="PF14559">
    <property type="entry name" value="TPR_19"/>
    <property type="match status" value="2"/>
</dbReference>
<dbReference type="InterPro" id="IPR019734">
    <property type="entry name" value="TPR_rpt"/>
</dbReference>
<dbReference type="PROSITE" id="PS50005">
    <property type="entry name" value="TPR"/>
    <property type="match status" value="3"/>
</dbReference>
<comment type="caution">
    <text evidence="3">The sequence shown here is derived from an EMBL/GenBank/DDBJ whole genome shotgun (WGS) entry which is preliminary data.</text>
</comment>
<evidence type="ECO:0000256" key="2">
    <source>
        <dbReference type="SAM" id="SignalP"/>
    </source>
</evidence>
<feature type="repeat" description="TPR" evidence="1">
    <location>
        <begin position="390"/>
        <end position="423"/>
    </location>
</feature>
<proteinExistence type="predicted"/>
<dbReference type="PANTHER" id="PTHR12558:SF13">
    <property type="entry name" value="CELL DIVISION CYCLE PROTEIN 27 HOMOLOG"/>
    <property type="match status" value="1"/>
</dbReference>
<gene>
    <name evidence="3" type="ORF">ISP14_17980</name>
</gene>
<feature type="repeat" description="TPR" evidence="1">
    <location>
        <begin position="424"/>
        <end position="457"/>
    </location>
</feature>
<organism evidence="3 4">
    <name type="scientific">Dyella agri</name>
    <dbReference type="NCBI Taxonomy" id="1926869"/>
    <lineage>
        <taxon>Bacteria</taxon>
        <taxon>Pseudomonadati</taxon>
        <taxon>Pseudomonadota</taxon>
        <taxon>Gammaproteobacteria</taxon>
        <taxon>Lysobacterales</taxon>
        <taxon>Rhodanobacteraceae</taxon>
        <taxon>Dyella</taxon>
    </lineage>
</organism>
<accession>A0ABW8KKM3</accession>
<dbReference type="Proteomes" id="UP001620397">
    <property type="component" value="Unassembled WGS sequence"/>
</dbReference>
<evidence type="ECO:0000313" key="4">
    <source>
        <dbReference type="Proteomes" id="UP001620397"/>
    </source>
</evidence>
<dbReference type="RefSeq" id="WP_404542605.1">
    <property type="nucleotide sequence ID" value="NZ_JADIKL010000015.1"/>
</dbReference>
<keyword evidence="4" id="KW-1185">Reference proteome</keyword>
<dbReference type="PROSITE" id="PS51257">
    <property type="entry name" value="PROKAR_LIPOPROTEIN"/>
    <property type="match status" value="1"/>
</dbReference>
<sequence length="571" mass="62121">MRHFTAAATLMLGLAACAQAPLRPAAGPAPAAAQPLARMTVVTPDEDHDLLAQLMAGEMALGRSDLQAAELHYGKAMALSDDPTVAERATMLAIATHDDAAAGRALDRWQALGAQPAAMAQARAQLALNRGDTSEAQRQLEILTKSHDKNAWRGFGQVLLTARDQAQAGQLLEALATPQRLPADPQAWLAMSELGDKLGRHAYAQRVADAALARFRNDAEVFAWAAQMKARNGDTKGARVLLQQAIAKAPDNVHLRLVYASMLSEAGDYAAAAKLLDHGPQSADTYQLRAALAARSNDTKALAALYRQLQQAGPDVREQNAFLLGQLAEMQHRDTEALSWYGQVGDDDPHAFDADLRSAVLLQAQGKSAEAHELLGQMQLDYLDQPVQLRQAWQLDAELYMRELRYVQAVNAFTRALQVVPNDPGLLYGRGLAYAEVGQIDLAVKDFRSLLKLKPDDIDASNALGYTLADANRDLPEAEQLVAKARAARPNDPAIADSWGWVQYRLGHLDQAVQALRGAWQAGKAADIGVHLGEVLWRQGDRQDAQRVFDEVRKIDPHNTNLQSALKRLHP</sequence>
<dbReference type="EMBL" id="JADIKL010000015">
    <property type="protein sequence ID" value="MFK2932675.1"/>
    <property type="molecule type" value="Genomic_DNA"/>
</dbReference>
<dbReference type="Gene3D" id="1.25.40.10">
    <property type="entry name" value="Tetratricopeptide repeat domain"/>
    <property type="match status" value="2"/>
</dbReference>
<reference evidence="3 4" key="1">
    <citation type="submission" date="2020-10" db="EMBL/GenBank/DDBJ databases">
        <title>Phylogeny of dyella-like bacteria.</title>
        <authorList>
            <person name="Fu J."/>
        </authorList>
    </citation>
    <scope>NUCLEOTIDE SEQUENCE [LARGE SCALE GENOMIC DNA]</scope>
    <source>
        <strain evidence="3 4">DKC-1</strain>
    </source>
</reference>
<dbReference type="SUPFAM" id="SSF48452">
    <property type="entry name" value="TPR-like"/>
    <property type="match status" value="2"/>
</dbReference>
<name>A0ABW8KKM3_9GAMM</name>
<dbReference type="SMART" id="SM00028">
    <property type="entry name" value="TPR"/>
    <property type="match status" value="5"/>
</dbReference>
<dbReference type="PANTHER" id="PTHR12558">
    <property type="entry name" value="CELL DIVISION CYCLE 16,23,27"/>
    <property type="match status" value="1"/>
</dbReference>
<protein>
    <submittedName>
        <fullName evidence="3">Tetratricopeptide repeat protein</fullName>
    </submittedName>
</protein>
<feature type="repeat" description="TPR" evidence="1">
    <location>
        <begin position="526"/>
        <end position="559"/>
    </location>
</feature>
<dbReference type="Pfam" id="PF13432">
    <property type="entry name" value="TPR_16"/>
    <property type="match status" value="1"/>
</dbReference>
<feature type="signal peptide" evidence="2">
    <location>
        <begin position="1"/>
        <end position="20"/>
    </location>
</feature>
<dbReference type="InterPro" id="IPR011990">
    <property type="entry name" value="TPR-like_helical_dom_sf"/>
</dbReference>
<dbReference type="Pfam" id="PF13371">
    <property type="entry name" value="TPR_9"/>
    <property type="match status" value="1"/>
</dbReference>
<keyword evidence="1" id="KW-0802">TPR repeat</keyword>
<evidence type="ECO:0000256" key="1">
    <source>
        <dbReference type="PROSITE-ProRule" id="PRU00339"/>
    </source>
</evidence>
<feature type="chain" id="PRO_5046245364" evidence="2">
    <location>
        <begin position="21"/>
        <end position="571"/>
    </location>
</feature>